<evidence type="ECO:0000256" key="1">
    <source>
        <dbReference type="ARBA" id="ARBA00007074"/>
    </source>
</evidence>
<evidence type="ECO:0000256" key="2">
    <source>
        <dbReference type="ARBA" id="ARBA00022670"/>
    </source>
</evidence>
<dbReference type="InterPro" id="IPR000064">
    <property type="entry name" value="NLP_P60_dom"/>
</dbReference>
<comment type="similarity">
    <text evidence="1">Belongs to the peptidase C40 family.</text>
</comment>
<dbReference type="PANTHER" id="PTHR47053:SF1">
    <property type="entry name" value="MUREIN DD-ENDOPEPTIDASE MEPH-RELATED"/>
    <property type="match status" value="1"/>
</dbReference>
<keyword evidence="8" id="KW-1185">Reference proteome</keyword>
<protein>
    <submittedName>
        <fullName evidence="7">C40 family peptidase</fullName>
    </submittedName>
</protein>
<evidence type="ECO:0000313" key="7">
    <source>
        <dbReference type="EMBL" id="MBK0379651.1"/>
    </source>
</evidence>
<sequence>MRYLTSYVFLLIVFLSCNSADNGRTFVYTASDTGGTLVDDSMVTVFPDNQETRVSNIHSSTDTIFTGKTTPAQLINFARTLQGVPYKYGSADPSLGFDCSGFITYVFNHFGINVPRSSVDFTHVNRTIALKQATAGDLILFTGTDSTVRIVGHMGILVSRFGEPLKFIHSTSGGAYGVTETPLNSYYMGRFMKVIRIFPQNDQ</sequence>
<evidence type="ECO:0000256" key="4">
    <source>
        <dbReference type="ARBA" id="ARBA00022807"/>
    </source>
</evidence>
<keyword evidence="5" id="KW-0732">Signal</keyword>
<keyword evidence="4" id="KW-0788">Thiol protease</keyword>
<accession>A0A934PU66</accession>
<feature type="domain" description="NlpC/P60" evidence="6">
    <location>
        <begin position="68"/>
        <end position="198"/>
    </location>
</feature>
<organism evidence="7 8">
    <name type="scientific">Mucilaginibacter segetis</name>
    <dbReference type="NCBI Taxonomy" id="2793071"/>
    <lineage>
        <taxon>Bacteria</taxon>
        <taxon>Pseudomonadati</taxon>
        <taxon>Bacteroidota</taxon>
        <taxon>Sphingobacteriia</taxon>
        <taxon>Sphingobacteriales</taxon>
        <taxon>Sphingobacteriaceae</taxon>
        <taxon>Mucilaginibacter</taxon>
    </lineage>
</organism>
<gene>
    <name evidence="7" type="ORF">I5M19_10050</name>
</gene>
<dbReference type="Pfam" id="PF00877">
    <property type="entry name" value="NLPC_P60"/>
    <property type="match status" value="1"/>
</dbReference>
<dbReference type="PROSITE" id="PS51257">
    <property type="entry name" value="PROKAR_LIPOPROTEIN"/>
    <property type="match status" value="1"/>
</dbReference>
<dbReference type="InterPro" id="IPR051202">
    <property type="entry name" value="Peptidase_C40"/>
</dbReference>
<comment type="caution">
    <text evidence="7">The sequence shown here is derived from an EMBL/GenBank/DDBJ whole genome shotgun (WGS) entry which is preliminary data.</text>
</comment>
<dbReference type="RefSeq" id="WP_200066203.1">
    <property type="nucleotide sequence ID" value="NZ_JAEHFW010000002.1"/>
</dbReference>
<keyword evidence="3" id="KW-0378">Hydrolase</keyword>
<reference evidence="7" key="1">
    <citation type="submission" date="2020-12" db="EMBL/GenBank/DDBJ databases">
        <title>Bacterial novel species Mucilaginibacter sp. SD-g isolated from soil.</title>
        <authorList>
            <person name="Jung H.-Y."/>
        </authorList>
    </citation>
    <scope>NUCLEOTIDE SEQUENCE</scope>
    <source>
        <strain evidence="7">SD-g</strain>
    </source>
</reference>
<dbReference type="Proteomes" id="UP000613193">
    <property type="component" value="Unassembled WGS sequence"/>
</dbReference>
<proteinExistence type="inferred from homology"/>
<evidence type="ECO:0000256" key="5">
    <source>
        <dbReference type="SAM" id="SignalP"/>
    </source>
</evidence>
<feature type="chain" id="PRO_5036836737" evidence="5">
    <location>
        <begin position="20"/>
        <end position="203"/>
    </location>
</feature>
<evidence type="ECO:0000313" key="8">
    <source>
        <dbReference type="Proteomes" id="UP000613193"/>
    </source>
</evidence>
<dbReference type="GO" id="GO:0006508">
    <property type="term" value="P:proteolysis"/>
    <property type="evidence" value="ECO:0007669"/>
    <property type="project" value="UniProtKB-KW"/>
</dbReference>
<evidence type="ECO:0000259" key="6">
    <source>
        <dbReference type="PROSITE" id="PS51935"/>
    </source>
</evidence>
<dbReference type="GO" id="GO:0008234">
    <property type="term" value="F:cysteine-type peptidase activity"/>
    <property type="evidence" value="ECO:0007669"/>
    <property type="project" value="UniProtKB-KW"/>
</dbReference>
<dbReference type="EMBL" id="JAEHFW010000002">
    <property type="protein sequence ID" value="MBK0379651.1"/>
    <property type="molecule type" value="Genomic_DNA"/>
</dbReference>
<keyword evidence="2" id="KW-0645">Protease</keyword>
<dbReference type="PROSITE" id="PS51935">
    <property type="entry name" value="NLPC_P60"/>
    <property type="match status" value="1"/>
</dbReference>
<name>A0A934PU66_9SPHI</name>
<evidence type="ECO:0000256" key="3">
    <source>
        <dbReference type="ARBA" id="ARBA00022801"/>
    </source>
</evidence>
<dbReference type="Gene3D" id="3.90.1720.10">
    <property type="entry name" value="endopeptidase domain like (from Nostoc punctiforme)"/>
    <property type="match status" value="1"/>
</dbReference>
<dbReference type="SUPFAM" id="SSF54001">
    <property type="entry name" value="Cysteine proteinases"/>
    <property type="match status" value="1"/>
</dbReference>
<feature type="signal peptide" evidence="5">
    <location>
        <begin position="1"/>
        <end position="19"/>
    </location>
</feature>
<dbReference type="InterPro" id="IPR038765">
    <property type="entry name" value="Papain-like_cys_pep_sf"/>
</dbReference>
<dbReference type="PANTHER" id="PTHR47053">
    <property type="entry name" value="MUREIN DD-ENDOPEPTIDASE MEPH-RELATED"/>
    <property type="match status" value="1"/>
</dbReference>
<dbReference type="AlphaFoldDB" id="A0A934PU66"/>